<dbReference type="Pfam" id="PF00172">
    <property type="entry name" value="Zn_clus"/>
    <property type="match status" value="1"/>
</dbReference>
<keyword evidence="3" id="KW-1133">Transmembrane helix</keyword>
<dbReference type="AlphaFoldDB" id="A0A9P7KPR5"/>
<evidence type="ECO:0000259" key="4">
    <source>
        <dbReference type="PROSITE" id="PS50048"/>
    </source>
</evidence>
<organism evidence="5 6">
    <name type="scientific">Fusarium avenaceum</name>
    <dbReference type="NCBI Taxonomy" id="40199"/>
    <lineage>
        <taxon>Eukaryota</taxon>
        <taxon>Fungi</taxon>
        <taxon>Dikarya</taxon>
        <taxon>Ascomycota</taxon>
        <taxon>Pezizomycotina</taxon>
        <taxon>Sordariomycetes</taxon>
        <taxon>Hypocreomycetidae</taxon>
        <taxon>Hypocreales</taxon>
        <taxon>Nectriaceae</taxon>
        <taxon>Fusarium</taxon>
        <taxon>Fusarium tricinctum species complex</taxon>
    </lineage>
</organism>
<keyword evidence="6" id="KW-1185">Reference proteome</keyword>
<feature type="transmembrane region" description="Helical" evidence="3">
    <location>
        <begin position="744"/>
        <end position="766"/>
    </location>
</feature>
<keyword evidence="3" id="KW-0812">Transmembrane</keyword>
<dbReference type="SMART" id="SM00066">
    <property type="entry name" value="GAL4"/>
    <property type="match status" value="1"/>
</dbReference>
<feature type="transmembrane region" description="Helical" evidence="3">
    <location>
        <begin position="781"/>
        <end position="800"/>
    </location>
</feature>
<dbReference type="PROSITE" id="PS00463">
    <property type="entry name" value="ZN2_CY6_FUNGAL_1"/>
    <property type="match status" value="1"/>
</dbReference>
<dbReference type="Gene3D" id="4.10.240.10">
    <property type="entry name" value="Zn(2)-C6 fungal-type DNA-binding domain"/>
    <property type="match status" value="1"/>
</dbReference>
<dbReference type="EMBL" id="JAGPUO010000015">
    <property type="protein sequence ID" value="KAG5658063.1"/>
    <property type="molecule type" value="Genomic_DNA"/>
</dbReference>
<dbReference type="SUPFAM" id="SSF57701">
    <property type="entry name" value="Zn2/Cys6 DNA-binding domain"/>
    <property type="match status" value="1"/>
</dbReference>
<dbReference type="GO" id="GO:0000981">
    <property type="term" value="F:DNA-binding transcription factor activity, RNA polymerase II-specific"/>
    <property type="evidence" value="ECO:0007669"/>
    <property type="project" value="InterPro"/>
</dbReference>
<dbReference type="InterPro" id="IPR021833">
    <property type="entry name" value="DUF3425"/>
</dbReference>
<dbReference type="Gene3D" id="1.20.58.340">
    <property type="entry name" value="Magnesium transport protein CorA, transmembrane region"/>
    <property type="match status" value="1"/>
</dbReference>
<dbReference type="Pfam" id="PF11905">
    <property type="entry name" value="DUF3425"/>
    <property type="match status" value="1"/>
</dbReference>
<dbReference type="PANTHER" id="PTHR37012:SF2">
    <property type="entry name" value="BZIP DOMAIN-CONTAINING PROTEIN-RELATED"/>
    <property type="match status" value="1"/>
</dbReference>
<evidence type="ECO:0000256" key="3">
    <source>
        <dbReference type="SAM" id="Phobius"/>
    </source>
</evidence>
<dbReference type="CDD" id="cd00067">
    <property type="entry name" value="GAL4"/>
    <property type="match status" value="1"/>
</dbReference>
<feature type="region of interest" description="Disordered" evidence="2">
    <location>
        <begin position="1"/>
        <end position="23"/>
    </location>
</feature>
<dbReference type="InterPro" id="IPR036864">
    <property type="entry name" value="Zn2-C6_fun-type_DNA-bd_sf"/>
</dbReference>
<name>A0A9P7KPR5_9HYPO</name>
<dbReference type="InterPro" id="IPR001138">
    <property type="entry name" value="Zn2Cys6_DnaBD"/>
</dbReference>
<dbReference type="Proteomes" id="UP000782241">
    <property type="component" value="Unassembled WGS sequence"/>
</dbReference>
<evidence type="ECO:0000256" key="2">
    <source>
        <dbReference type="SAM" id="MobiDB-lite"/>
    </source>
</evidence>
<evidence type="ECO:0000256" key="1">
    <source>
        <dbReference type="ARBA" id="ARBA00023242"/>
    </source>
</evidence>
<evidence type="ECO:0000313" key="6">
    <source>
        <dbReference type="Proteomes" id="UP000782241"/>
    </source>
</evidence>
<gene>
    <name evidence="5" type="ORF">KAF25_007014</name>
</gene>
<feature type="domain" description="Zn(2)-C6 fungal-type" evidence="4">
    <location>
        <begin position="29"/>
        <end position="58"/>
    </location>
</feature>
<dbReference type="PROSITE" id="PS50048">
    <property type="entry name" value="ZN2_CY6_FUNGAL_2"/>
    <property type="match status" value="1"/>
</dbReference>
<reference evidence="5" key="1">
    <citation type="submission" date="2021-04" db="EMBL/GenBank/DDBJ databases">
        <title>Draft genome of Fusarium avenaceum strain F156N33, isolated from an atmospheric sample in Virginia.</title>
        <authorList>
            <person name="Yang S."/>
            <person name="Vinatzer B.A."/>
            <person name="Coleman J."/>
        </authorList>
    </citation>
    <scope>NUCLEOTIDE SEQUENCE</scope>
    <source>
        <strain evidence="5">F156N33</strain>
    </source>
</reference>
<proteinExistence type="predicted"/>
<accession>A0A9P7KPR5</accession>
<dbReference type="GO" id="GO:0008270">
    <property type="term" value="F:zinc ion binding"/>
    <property type="evidence" value="ECO:0007669"/>
    <property type="project" value="InterPro"/>
</dbReference>
<keyword evidence="1" id="KW-0539">Nucleus</keyword>
<keyword evidence="3" id="KW-0472">Membrane</keyword>
<sequence>MQSTRVAEVRPRPRASRASSSRKTAANHACVQCRKTKTRCDGRQPCARCQSGSNVCTYDTKTLSGERLNRLTHAFNEQKGRLNHLETILAAMRGGTDAEAAELMAWIRIGESVESVVSYIESKSRAVVVSQRIIGANDQAKSKFIETLFDRTEWLDGTTFEANDGPIDLSSRTQSYFSYNFGNLPFSSGIKANHYPAVAQQGQLQNYYAKHNWAMMTANDGHGVDSVTKAWADTLQKARQMVAEGANPDDLTGTFPSVAALFDKTEYENASMISKWAVQFIYSARRQDYVFTSMAAVWVVWIVMRWQINPTPETYAEMPDWIRPTELQVFVPHIDMLDCISWPFFRDYIIQRPEMQHGELQWLAACTSGVQAYWRGTIEEALCVDEATGRRRFTAEAEEAVRDLKNWSLASSYQAKQSIHQDCAAFRVVTWDKQTTKWNNPKDIRPVDFCDQTLHPVLRTDSHVVVIFADADKVRDCGSCKKCFDDQFRMPELWWSSYSRRSNGYFGSETFRDEQGDISSLNTWSRFLAKQLNEDGHSWHKFNIFTHWVASSHQTFLIVFENHNQLRLRERLPDPLLKDSHNDVHSDPFWFYPRLFEELSVLQDNTVWAVRTRVRNIEKEDLSKKPNPNYRYLHDTARHAIHVSETLEVAEKTIAAIVQQHSAFQEEVVASDDKRAKAKYRYVGERMVWYDHILQSLRCRASANKERLINEIQLAFNSVAQYDSRISVEIGQATQSDSAAMKTIAFATLTFLPATFVSALFSMSFFKVDDDTGVWSVSDKFWIYWVIAIPVTILTGVLWLSGRKVFQPPKIGEDEPFVKKYQTLLGFLKRGGDKTDEIEMA</sequence>
<dbReference type="PANTHER" id="PTHR37012">
    <property type="entry name" value="B-ZIP TRANSCRIPTION FACTOR (EUROFUNG)-RELATED"/>
    <property type="match status" value="1"/>
</dbReference>
<comment type="caution">
    <text evidence="5">The sequence shown here is derived from an EMBL/GenBank/DDBJ whole genome shotgun (WGS) entry which is preliminary data.</text>
</comment>
<evidence type="ECO:0000313" key="5">
    <source>
        <dbReference type="EMBL" id="KAG5658063.1"/>
    </source>
</evidence>
<protein>
    <recommendedName>
        <fullName evidence="4">Zn(2)-C6 fungal-type domain-containing protein</fullName>
    </recommendedName>
</protein>